<feature type="domain" description="XPG N-terminal" evidence="6">
    <location>
        <begin position="1"/>
        <end position="99"/>
    </location>
</feature>
<dbReference type="Proteomes" id="UP000245609">
    <property type="component" value="Unassembled WGS sequence"/>
</dbReference>
<comment type="caution">
    <text evidence="7">The sequence shown here is derived from an EMBL/GenBank/DDBJ whole genome shotgun (WGS) entry which is preliminary data.</text>
</comment>
<dbReference type="GO" id="GO:0006281">
    <property type="term" value="P:DNA repair"/>
    <property type="evidence" value="ECO:0007669"/>
    <property type="project" value="UniProtKB-KW"/>
</dbReference>
<dbReference type="Pfam" id="PF00752">
    <property type="entry name" value="XPG_N"/>
    <property type="match status" value="1"/>
</dbReference>
<feature type="non-terminal residue" evidence="7">
    <location>
        <position position="232"/>
    </location>
</feature>
<dbReference type="InterPro" id="IPR006085">
    <property type="entry name" value="XPG_DNA_repair_N"/>
</dbReference>
<keyword evidence="3" id="KW-0234">DNA repair</keyword>
<evidence type="ECO:0000256" key="2">
    <source>
        <dbReference type="ARBA" id="ARBA00022763"/>
    </source>
</evidence>
<dbReference type="AlphaFoldDB" id="A0A2T9ZAK3"/>
<keyword evidence="4" id="KW-0539">Nucleus</keyword>
<dbReference type="SMART" id="SM00484">
    <property type="entry name" value="XPGI"/>
    <property type="match status" value="1"/>
</dbReference>
<protein>
    <submittedName>
        <fullName evidence="7">Uncharacterized protein</fullName>
    </submittedName>
</protein>
<gene>
    <name evidence="7" type="ORF">BB560_004011</name>
</gene>
<dbReference type="GO" id="GO:0005634">
    <property type="term" value="C:nucleus"/>
    <property type="evidence" value="ECO:0007669"/>
    <property type="project" value="UniProtKB-SubCell"/>
</dbReference>
<dbReference type="CDD" id="cd09857">
    <property type="entry name" value="PIN_EXO1"/>
    <property type="match status" value="1"/>
</dbReference>
<evidence type="ECO:0000256" key="3">
    <source>
        <dbReference type="ARBA" id="ARBA00023204"/>
    </source>
</evidence>
<dbReference type="InterPro" id="IPR044752">
    <property type="entry name" value="PIN-like_EXO1"/>
</dbReference>
<dbReference type="SMART" id="SM00485">
    <property type="entry name" value="XPGN"/>
    <property type="match status" value="1"/>
</dbReference>
<accession>A0A2T9ZAK3</accession>
<dbReference type="SUPFAM" id="SSF88723">
    <property type="entry name" value="PIN domain-like"/>
    <property type="match status" value="1"/>
</dbReference>
<feature type="domain" description="XPG-I" evidence="5">
    <location>
        <begin position="138"/>
        <end position="205"/>
    </location>
</feature>
<dbReference type="EMBL" id="MBFS01000983">
    <property type="protein sequence ID" value="PVV01567.1"/>
    <property type="molecule type" value="Genomic_DNA"/>
</dbReference>
<dbReference type="GO" id="GO:0017108">
    <property type="term" value="F:5'-flap endonuclease activity"/>
    <property type="evidence" value="ECO:0007669"/>
    <property type="project" value="TreeGrafter"/>
</dbReference>
<evidence type="ECO:0000313" key="8">
    <source>
        <dbReference type="Proteomes" id="UP000245609"/>
    </source>
</evidence>
<dbReference type="InterPro" id="IPR006086">
    <property type="entry name" value="XPG-I_dom"/>
</dbReference>
<evidence type="ECO:0000256" key="1">
    <source>
        <dbReference type="ARBA" id="ARBA00004123"/>
    </source>
</evidence>
<dbReference type="Gene3D" id="1.10.150.20">
    <property type="entry name" value="5' to 3' exonuclease, C-terminal subdomain"/>
    <property type="match status" value="1"/>
</dbReference>
<dbReference type="GO" id="GO:0046872">
    <property type="term" value="F:metal ion binding"/>
    <property type="evidence" value="ECO:0007669"/>
    <property type="project" value="InterPro"/>
</dbReference>
<keyword evidence="2" id="KW-0227">DNA damage</keyword>
<dbReference type="Pfam" id="PF00867">
    <property type="entry name" value="XPG_I"/>
    <property type="match status" value="1"/>
</dbReference>
<evidence type="ECO:0000259" key="5">
    <source>
        <dbReference type="SMART" id="SM00484"/>
    </source>
</evidence>
<dbReference type="FunFam" id="3.40.50.1010:FF:000002">
    <property type="entry name" value="Exonuclease 1, putative"/>
    <property type="match status" value="1"/>
</dbReference>
<dbReference type="STRING" id="133381.A0A2T9ZAK3"/>
<dbReference type="Gene3D" id="3.40.50.1010">
    <property type="entry name" value="5'-nuclease"/>
    <property type="match status" value="1"/>
</dbReference>
<dbReference type="InterPro" id="IPR029060">
    <property type="entry name" value="PIN-like_dom_sf"/>
</dbReference>
<dbReference type="PANTHER" id="PTHR11081">
    <property type="entry name" value="FLAP ENDONUCLEASE FAMILY MEMBER"/>
    <property type="match status" value="1"/>
</dbReference>
<evidence type="ECO:0000313" key="7">
    <source>
        <dbReference type="EMBL" id="PVV01567.1"/>
    </source>
</evidence>
<evidence type="ECO:0000256" key="4">
    <source>
        <dbReference type="ARBA" id="ARBA00023242"/>
    </source>
</evidence>
<sequence length="232" mass="26015">MGISGLLKVVKESITPAHISEFKGQTLGIDAYVWLYKGAFSCSQEIALGIPTQKHIQYSLSKIKMLAHFGISCYFVFDGGALPSKISTENSRERSRSENLEKGLLYYKKGNKKAANTYFQRGINITPALAYILIQELIKLRIKYVVAPYEADAQLAFLERSGLINGIISEDSDLLVYKCKKVLFKLDDKGNCQLFDRAKLGQISVISLKGWDDDLFRKMCILSGCDYLPAVY</sequence>
<comment type="subcellular location">
    <subcellularLocation>
        <location evidence="1">Nucleus</location>
    </subcellularLocation>
</comment>
<name>A0A2T9ZAK3_9FUNG</name>
<dbReference type="InterPro" id="IPR006084">
    <property type="entry name" value="XPG/Rad2"/>
</dbReference>
<dbReference type="PANTHER" id="PTHR11081:SF65">
    <property type="entry name" value="DNA DAMAGE-INDUCIBLE PROTEIN DIN7-RELATED"/>
    <property type="match status" value="1"/>
</dbReference>
<dbReference type="OrthoDB" id="26491at2759"/>
<organism evidence="7 8">
    <name type="scientific">Smittium megazygosporum</name>
    <dbReference type="NCBI Taxonomy" id="133381"/>
    <lineage>
        <taxon>Eukaryota</taxon>
        <taxon>Fungi</taxon>
        <taxon>Fungi incertae sedis</taxon>
        <taxon>Zoopagomycota</taxon>
        <taxon>Kickxellomycotina</taxon>
        <taxon>Harpellomycetes</taxon>
        <taxon>Harpellales</taxon>
        <taxon>Legeriomycetaceae</taxon>
        <taxon>Smittium</taxon>
    </lineage>
</organism>
<keyword evidence="8" id="KW-1185">Reference proteome</keyword>
<evidence type="ECO:0000259" key="6">
    <source>
        <dbReference type="SMART" id="SM00485"/>
    </source>
</evidence>
<proteinExistence type="predicted"/>
<dbReference type="PRINTS" id="PR00853">
    <property type="entry name" value="XPGRADSUPER"/>
</dbReference>
<reference evidence="7 8" key="1">
    <citation type="journal article" date="2018" name="MBio">
        <title>Comparative Genomics Reveals the Core Gene Toolbox for the Fungus-Insect Symbiosis.</title>
        <authorList>
            <person name="Wang Y."/>
            <person name="Stata M."/>
            <person name="Wang W."/>
            <person name="Stajich J.E."/>
            <person name="White M.M."/>
            <person name="Moncalvo J.M."/>
        </authorList>
    </citation>
    <scope>NUCLEOTIDE SEQUENCE [LARGE SCALE GENOMIC DNA]</scope>
    <source>
        <strain evidence="7 8">SC-DP-2</strain>
    </source>
</reference>